<dbReference type="PRINTS" id="PR00032">
    <property type="entry name" value="HTHARAC"/>
</dbReference>
<reference evidence="6 7" key="1">
    <citation type="submission" date="2019-02" db="EMBL/GenBank/DDBJ databases">
        <title>Deep-cultivation of Planctomycetes and their phenomic and genomic characterization uncovers novel biology.</title>
        <authorList>
            <person name="Wiegand S."/>
            <person name="Jogler M."/>
            <person name="Boedeker C."/>
            <person name="Pinto D."/>
            <person name="Vollmers J."/>
            <person name="Rivas-Marin E."/>
            <person name="Kohn T."/>
            <person name="Peeters S.H."/>
            <person name="Heuer A."/>
            <person name="Rast P."/>
            <person name="Oberbeckmann S."/>
            <person name="Bunk B."/>
            <person name="Jeske O."/>
            <person name="Meyerdierks A."/>
            <person name="Storesund J.E."/>
            <person name="Kallscheuer N."/>
            <person name="Luecker S."/>
            <person name="Lage O.M."/>
            <person name="Pohl T."/>
            <person name="Merkel B.J."/>
            <person name="Hornburger P."/>
            <person name="Mueller R.-W."/>
            <person name="Bruemmer F."/>
            <person name="Labrenz M."/>
            <person name="Spormann A.M."/>
            <person name="Op Den Camp H."/>
            <person name="Overmann J."/>
            <person name="Amann R."/>
            <person name="Jetten M.S.M."/>
            <person name="Mascher T."/>
            <person name="Medema M.H."/>
            <person name="Devos D.P."/>
            <person name="Kaster A.-K."/>
            <person name="Ovreas L."/>
            <person name="Rohde M."/>
            <person name="Galperin M.Y."/>
            <person name="Jogler C."/>
        </authorList>
    </citation>
    <scope>NUCLEOTIDE SEQUENCE [LARGE SCALE GENOMIC DNA]</scope>
    <source>
        <strain evidence="6 7">Pla22</strain>
    </source>
</reference>
<gene>
    <name evidence="6" type="primary">virF</name>
    <name evidence="6" type="ORF">Pla22_30200</name>
</gene>
<accession>A0A5C5WJF6</accession>
<dbReference type="InterPro" id="IPR018062">
    <property type="entry name" value="HTH_AraC-typ_CS"/>
</dbReference>
<feature type="compositionally biased region" description="Basic and acidic residues" evidence="4">
    <location>
        <begin position="11"/>
        <end position="22"/>
    </location>
</feature>
<dbReference type="GO" id="GO:0043565">
    <property type="term" value="F:sequence-specific DNA binding"/>
    <property type="evidence" value="ECO:0007669"/>
    <property type="project" value="InterPro"/>
</dbReference>
<keyword evidence="2" id="KW-0238">DNA-binding</keyword>
<protein>
    <submittedName>
        <fullName evidence="6">Virulence regulon transcriptional activator VirF</fullName>
    </submittedName>
</protein>
<dbReference type="SUPFAM" id="SSF46689">
    <property type="entry name" value="Homeodomain-like"/>
    <property type="match status" value="1"/>
</dbReference>
<dbReference type="Pfam" id="PF12833">
    <property type="entry name" value="HTH_18"/>
    <property type="match status" value="1"/>
</dbReference>
<dbReference type="Gene3D" id="2.60.120.10">
    <property type="entry name" value="Jelly Rolls"/>
    <property type="match status" value="1"/>
</dbReference>
<dbReference type="AlphaFoldDB" id="A0A5C5WJF6"/>
<dbReference type="SUPFAM" id="SSF51215">
    <property type="entry name" value="Regulatory protein AraC"/>
    <property type="match status" value="1"/>
</dbReference>
<name>A0A5C5WJF6_9BACT</name>
<proteinExistence type="predicted"/>
<keyword evidence="7" id="KW-1185">Reference proteome</keyword>
<evidence type="ECO:0000256" key="1">
    <source>
        <dbReference type="ARBA" id="ARBA00023015"/>
    </source>
</evidence>
<dbReference type="PROSITE" id="PS01124">
    <property type="entry name" value="HTH_ARAC_FAMILY_2"/>
    <property type="match status" value="1"/>
</dbReference>
<dbReference type="EMBL" id="SJPI01000002">
    <property type="protein sequence ID" value="TWT50279.1"/>
    <property type="molecule type" value="Genomic_DNA"/>
</dbReference>
<dbReference type="SMART" id="SM00342">
    <property type="entry name" value="HTH_ARAC"/>
    <property type="match status" value="1"/>
</dbReference>
<organism evidence="6 7">
    <name type="scientific">Rubripirellula amarantea</name>
    <dbReference type="NCBI Taxonomy" id="2527999"/>
    <lineage>
        <taxon>Bacteria</taxon>
        <taxon>Pseudomonadati</taxon>
        <taxon>Planctomycetota</taxon>
        <taxon>Planctomycetia</taxon>
        <taxon>Pirellulales</taxon>
        <taxon>Pirellulaceae</taxon>
        <taxon>Rubripirellula</taxon>
    </lineage>
</organism>
<feature type="region of interest" description="Disordered" evidence="4">
    <location>
        <begin position="1"/>
        <end position="61"/>
    </location>
</feature>
<dbReference type="OrthoDB" id="9807321at2"/>
<dbReference type="GO" id="GO:0003700">
    <property type="term" value="F:DNA-binding transcription factor activity"/>
    <property type="evidence" value="ECO:0007669"/>
    <property type="project" value="InterPro"/>
</dbReference>
<evidence type="ECO:0000259" key="5">
    <source>
        <dbReference type="PROSITE" id="PS01124"/>
    </source>
</evidence>
<evidence type="ECO:0000256" key="4">
    <source>
        <dbReference type="SAM" id="MobiDB-lite"/>
    </source>
</evidence>
<dbReference type="PANTHER" id="PTHR43280:SF31">
    <property type="entry name" value="TRANSCRIPTIONAL REGULATORY PROTEIN"/>
    <property type="match status" value="1"/>
</dbReference>
<dbReference type="InterPro" id="IPR018060">
    <property type="entry name" value="HTH_AraC"/>
</dbReference>
<dbReference type="InterPro" id="IPR009057">
    <property type="entry name" value="Homeodomain-like_sf"/>
</dbReference>
<dbReference type="Pfam" id="PF02311">
    <property type="entry name" value="AraC_binding"/>
    <property type="match status" value="1"/>
</dbReference>
<evidence type="ECO:0000313" key="7">
    <source>
        <dbReference type="Proteomes" id="UP000316598"/>
    </source>
</evidence>
<dbReference type="InterPro" id="IPR003313">
    <property type="entry name" value="AraC-bd"/>
</dbReference>
<dbReference type="InterPro" id="IPR014710">
    <property type="entry name" value="RmlC-like_jellyroll"/>
</dbReference>
<keyword evidence="3" id="KW-0804">Transcription</keyword>
<dbReference type="PANTHER" id="PTHR43280">
    <property type="entry name" value="ARAC-FAMILY TRANSCRIPTIONAL REGULATOR"/>
    <property type="match status" value="1"/>
</dbReference>
<dbReference type="InterPro" id="IPR037923">
    <property type="entry name" value="HTH-like"/>
</dbReference>
<comment type="caution">
    <text evidence="6">The sequence shown here is derived from an EMBL/GenBank/DDBJ whole genome shotgun (WGS) entry which is preliminary data.</text>
</comment>
<dbReference type="PROSITE" id="PS00041">
    <property type="entry name" value="HTH_ARAC_FAMILY_1"/>
    <property type="match status" value="1"/>
</dbReference>
<dbReference type="Gene3D" id="1.10.10.60">
    <property type="entry name" value="Homeodomain-like"/>
    <property type="match status" value="1"/>
</dbReference>
<sequence>MSTSNPTPDDSPARELSDKDESVDASLLDGASLDDDAIGDVDLSDPVIDDDTSTQPGGVLPGFVSMQVQRARRFFMNLNPDPHAPLSVVCGGVEAVSPDYFISREDFPYFGIELVVEGEGEVTINGETYPVSAGSVFLYGPGIPHQIKTDKKNVLRKYFIDFVGSEVTQLLAPTDLNDRVPIRIAATHELSGLMEMIIRESVNDSSNTRAISETLLRLLFLKIEQLHHSDGGDRSKAYETYQRIRGHIEANCLSVNTIEEIARQCEVTPVYLSRLFNRFSECGAYQYLLRLKMNHAAGLLLNEAMLVRDVAERLGFADPFQFSRAFKRVYGVPPKQLINARK</sequence>
<feature type="domain" description="HTH araC/xylS-type" evidence="5">
    <location>
        <begin position="242"/>
        <end position="340"/>
    </location>
</feature>
<keyword evidence="1" id="KW-0805">Transcription regulation</keyword>
<dbReference type="InterPro" id="IPR020449">
    <property type="entry name" value="Tscrpt_reg_AraC-type_HTH"/>
</dbReference>
<evidence type="ECO:0000313" key="6">
    <source>
        <dbReference type="EMBL" id="TWT50279.1"/>
    </source>
</evidence>
<dbReference type="Proteomes" id="UP000316598">
    <property type="component" value="Unassembled WGS sequence"/>
</dbReference>
<feature type="compositionally biased region" description="Acidic residues" evidence="4">
    <location>
        <begin position="32"/>
        <end position="52"/>
    </location>
</feature>
<evidence type="ECO:0000256" key="2">
    <source>
        <dbReference type="ARBA" id="ARBA00023125"/>
    </source>
</evidence>
<dbReference type="RefSeq" id="WP_146515537.1">
    <property type="nucleotide sequence ID" value="NZ_SJPI01000002.1"/>
</dbReference>
<evidence type="ECO:0000256" key="3">
    <source>
        <dbReference type="ARBA" id="ARBA00023163"/>
    </source>
</evidence>